<dbReference type="InterPro" id="IPR002105">
    <property type="entry name" value="Dockerin_1_rpt"/>
</dbReference>
<organism evidence="2 3">
    <name type="scientific">Marinobacter shengliensis</name>
    <dbReference type="NCBI Taxonomy" id="1389223"/>
    <lineage>
        <taxon>Bacteria</taxon>
        <taxon>Pseudomonadati</taxon>
        <taxon>Pseudomonadota</taxon>
        <taxon>Gammaproteobacteria</taxon>
        <taxon>Pseudomonadales</taxon>
        <taxon>Marinobacteraceae</taxon>
        <taxon>Marinobacter</taxon>
    </lineage>
</organism>
<dbReference type="InterPro" id="IPR001322">
    <property type="entry name" value="Lamin_tail_dom"/>
</dbReference>
<dbReference type="PROSITE" id="PS00018">
    <property type="entry name" value="EF_HAND_1"/>
    <property type="match status" value="2"/>
</dbReference>
<sequence>MTMKHTLLATAISGFLAGPIQAGLVISEYVEGSSNNKAIELLNTTDASIDLAAWELQVYFNGSDVAGQTFDLTGNVAPGTNFVFAHSSADPAILAVADQTTGAGLFNGDDAVVLLKGGAVADSIGQVGFDPGSYWGSGDTRTQNRTLRRKAGAVADTNPFDTYDPAIAYDGFPQDDFSDLGKAGGSDGPLEPETPDLTCGAEATRISEIQGLTDQSPLAGQTAVIEAIVTASFNGDGQLGGFFMEEELQHRDDDPRTSEGIFVFAPNLDVEAGQRIRIAGKVLEYQGLTELTDIIDSTLCGSGELPPPVSLTLPRPDLDSPEAFESMRVIFNEALVVNDNYDLGRFGSLTLGSGRHFIPTNVALPGPDAALVAEMNGLDRIILDDGSNRQNPAIVPYPSPQLSASQTVRAGDTVNDLQGILDYRFSEWRLQPTTAPSFSQTNPRPTEPRLKERGNLLVASFNVLNFFNGDGMGGGFPTARGADNPEELSRQTAKLASALAALDADIIGLMEIENDGYDNNSAIAELTAALGSEWQYVNPGLTQLGGDAIAVGLLYRADRVETVGSAATIGAAPFNQLNRQPLAQTFRLIGSEDGLTIAVNHFKSKGCGNADGANADQGDGQGCWNPERTQAANALADWLANDATGTGEQDVLIIGDLNAYAKEDPIRALNARGYQDLVAVHEGEQAYSYVFFGQAGYLDHALANEALAGKVKDTSIWTINADEPRALDYNTEFKTPEQQASFYAPDPYRASDHDPVLVALEMDTRTAADRADLNGDGRVNGRDLARFILATLFGKAPAPTYDINADGKVDGQDFVALVHAIRGQ</sequence>
<dbReference type="PROSITE" id="PS51841">
    <property type="entry name" value="LTD"/>
    <property type="match status" value="1"/>
</dbReference>
<dbReference type="CDD" id="cd10283">
    <property type="entry name" value="MnuA_DNase1-like"/>
    <property type="match status" value="1"/>
</dbReference>
<dbReference type="InterPro" id="IPR036439">
    <property type="entry name" value="Dockerin_dom_sf"/>
</dbReference>
<dbReference type="SUPFAM" id="SSF63446">
    <property type="entry name" value="Type I dockerin domain"/>
    <property type="match status" value="1"/>
</dbReference>
<accession>A0ABV4W5U0</accession>
<dbReference type="InterPro" id="IPR036691">
    <property type="entry name" value="Endo/exonu/phosph_ase_sf"/>
</dbReference>
<proteinExistence type="predicted"/>
<evidence type="ECO:0000313" key="3">
    <source>
        <dbReference type="Proteomes" id="UP001576762"/>
    </source>
</evidence>
<dbReference type="Pfam" id="PF00404">
    <property type="entry name" value="Dockerin_1"/>
    <property type="match status" value="1"/>
</dbReference>
<dbReference type="CDD" id="cd04486">
    <property type="entry name" value="YhcR_OBF_like"/>
    <property type="match status" value="1"/>
</dbReference>
<keyword evidence="3" id="KW-1185">Reference proteome</keyword>
<dbReference type="Proteomes" id="UP001576762">
    <property type="component" value="Unassembled WGS sequence"/>
</dbReference>
<dbReference type="Pfam" id="PF00932">
    <property type="entry name" value="LTD"/>
    <property type="match status" value="1"/>
</dbReference>
<keyword evidence="2" id="KW-0378">Hydrolase</keyword>
<dbReference type="EMBL" id="JBHFLD010000009">
    <property type="protein sequence ID" value="MFB2715559.1"/>
    <property type="molecule type" value="Genomic_DNA"/>
</dbReference>
<evidence type="ECO:0000313" key="2">
    <source>
        <dbReference type="EMBL" id="MFB2715559.1"/>
    </source>
</evidence>
<feature type="domain" description="LTD" evidence="1">
    <location>
        <begin position="18"/>
        <end position="128"/>
    </location>
</feature>
<protein>
    <submittedName>
        <fullName evidence="2">ExeM/NucH family extracellular endonuclease</fullName>
    </submittedName>
</protein>
<dbReference type="Gene3D" id="3.60.10.10">
    <property type="entry name" value="Endonuclease/exonuclease/phosphatase"/>
    <property type="match status" value="1"/>
</dbReference>
<gene>
    <name evidence="2" type="ORF">ACE05E_08690</name>
</gene>
<reference evidence="2 3" key="1">
    <citation type="submission" date="2024-09" db="EMBL/GenBank/DDBJ databases">
        <title>Draft genome sequences of 6 high pH adapted Marinobacter shengliensis sp. isolated from Mariana forearc serpentinite mud volcanoes.</title>
        <authorList>
            <person name="Elkassas S."/>
            <person name="Serres M."/>
            <person name="Michael N."/>
            <person name="Amina P."/>
            <person name="Teodora Z."/>
            <person name="Julie H."/>
        </authorList>
    </citation>
    <scope>NUCLEOTIDE SEQUENCE [LARGE SCALE GENOMIC DNA]</scope>
    <source>
        <strain evidence="2 3">EB4</strain>
    </source>
</reference>
<dbReference type="GO" id="GO:0004519">
    <property type="term" value="F:endonuclease activity"/>
    <property type="evidence" value="ECO:0007669"/>
    <property type="project" value="UniProtKB-KW"/>
</dbReference>
<keyword evidence="2" id="KW-0540">Nuclease</keyword>
<keyword evidence="2" id="KW-0255">Endonuclease</keyword>
<evidence type="ECO:0000259" key="1">
    <source>
        <dbReference type="PROSITE" id="PS51841"/>
    </source>
</evidence>
<dbReference type="InterPro" id="IPR018247">
    <property type="entry name" value="EF_Hand_1_Ca_BS"/>
</dbReference>
<comment type="caution">
    <text evidence="2">The sequence shown here is derived from an EMBL/GenBank/DDBJ whole genome shotgun (WGS) entry which is preliminary data.</text>
</comment>
<dbReference type="PANTHER" id="PTHR42834">
    <property type="entry name" value="ENDONUCLEASE/EXONUCLEASE/PHOSPHATASE FAMILY PROTEIN (AFU_ORTHOLOGUE AFUA_3G09210)"/>
    <property type="match status" value="1"/>
</dbReference>
<dbReference type="NCBIfam" id="NF033681">
    <property type="entry name" value="ExeM_NucH_DNase"/>
    <property type="match status" value="1"/>
</dbReference>
<dbReference type="Pfam" id="PF03372">
    <property type="entry name" value="Exo_endo_phos"/>
    <property type="match status" value="1"/>
</dbReference>
<dbReference type="InterPro" id="IPR047971">
    <property type="entry name" value="ExeM-like"/>
</dbReference>
<dbReference type="PANTHER" id="PTHR42834:SF1">
    <property type="entry name" value="ENDONUCLEASE_EXONUCLEASE_PHOSPHATASE FAMILY PROTEIN (AFU_ORTHOLOGUE AFUA_3G09210)"/>
    <property type="match status" value="1"/>
</dbReference>
<dbReference type="RefSeq" id="WP_374813905.1">
    <property type="nucleotide sequence ID" value="NZ_JBHFLD010000009.1"/>
</dbReference>
<dbReference type="Gene3D" id="1.10.1330.10">
    <property type="entry name" value="Dockerin domain"/>
    <property type="match status" value="1"/>
</dbReference>
<dbReference type="SUPFAM" id="SSF56219">
    <property type="entry name" value="DNase I-like"/>
    <property type="match status" value="1"/>
</dbReference>
<dbReference type="InterPro" id="IPR005135">
    <property type="entry name" value="Endo/exonuclease/phosphatase"/>
</dbReference>
<name>A0ABV4W5U0_9GAMM</name>